<dbReference type="KEGG" id="vg:14182607"/>
<dbReference type="Proteomes" id="UP000010371">
    <property type="component" value="Segment"/>
</dbReference>
<name>K7P6L2_9CAUD</name>
<evidence type="ECO:0000313" key="2">
    <source>
        <dbReference type="Proteomes" id="UP000010371"/>
    </source>
</evidence>
<reference evidence="1 2" key="1">
    <citation type="submission" date="2011-11" db="EMBL/GenBank/DDBJ databases">
        <title>The genomes of several lambdoid coliphages.</title>
        <authorList>
            <person name="Refardt D."/>
            <person name="Gencoglu M."/>
            <person name="Kunzli-Gontarczyk M."/>
            <person name="Bruggmann R."/>
            <person name="Kropinski A.M."/>
        </authorList>
    </citation>
    <scope>NUCLEOTIDE SEQUENCE [LARGE SCALE GENOMIC DNA]</scope>
</reference>
<keyword evidence="2" id="KW-1185">Reference proteome</keyword>
<dbReference type="GeneID" id="14182607"/>
<proteinExistence type="predicted"/>
<dbReference type="EMBL" id="JQ086375">
    <property type="protein sequence ID" value="AFH20544.1"/>
    <property type="molecule type" value="Genomic_DNA"/>
</dbReference>
<gene>
    <name evidence="1" type="ORF">HK578_039</name>
</gene>
<dbReference type="OrthoDB" id="25022at10239"/>
<protein>
    <submittedName>
        <fullName evidence="1">Uncharacterized protein</fullName>
    </submittedName>
</protein>
<accession>K7P6L2</accession>
<evidence type="ECO:0000313" key="1">
    <source>
        <dbReference type="EMBL" id="AFH20544.1"/>
    </source>
</evidence>
<organism evidence="1 2">
    <name type="scientific">Escherichia phage HK578</name>
    <dbReference type="NCBI Taxonomy" id="1147142"/>
    <lineage>
        <taxon>Viruses</taxon>
        <taxon>Duplodnaviria</taxon>
        <taxon>Heunggongvirae</taxon>
        <taxon>Uroviricota</taxon>
        <taxon>Caudoviricetes</taxon>
        <taxon>Dhillonvirus</taxon>
        <taxon>Dhillonvirus HK578</taxon>
    </lineage>
</organism>
<sequence length="56" mass="6305">MRIKASEVKVGMRVWSKTLGEYFIVTEIRNNGEEITLSDGIFSMIGSTDAVVRIKQ</sequence>
<dbReference type="RefSeq" id="YP_007112646.1">
    <property type="nucleotide sequence ID" value="NC_019724.1"/>
</dbReference>